<dbReference type="AlphaFoldDB" id="A0A378X812"/>
<feature type="region of interest" description="Disordered" evidence="1">
    <location>
        <begin position="753"/>
        <end position="775"/>
    </location>
</feature>
<dbReference type="EMBL" id="UGRU01000001">
    <property type="protein sequence ID" value="SUA48693.1"/>
    <property type="molecule type" value="Genomic_DNA"/>
</dbReference>
<organism evidence="2 3">
    <name type="scientific">Nocardia africana</name>
    <dbReference type="NCBI Taxonomy" id="134964"/>
    <lineage>
        <taxon>Bacteria</taxon>
        <taxon>Bacillati</taxon>
        <taxon>Actinomycetota</taxon>
        <taxon>Actinomycetes</taxon>
        <taxon>Mycobacteriales</taxon>
        <taxon>Nocardiaceae</taxon>
        <taxon>Nocardia</taxon>
    </lineage>
</organism>
<sequence length="775" mass="86802">MEFIAGTTGMRLTAAAFEDLRQLGTHTTIEELQEAFRSRVRKDVALLADQMASADAFDLIELMRLREVPIAPVLGLAPNFEGSAAALEMITLVLTSRGSRQPPDPGRVGSPYPHELISGLHDSAVQLLRLTTIFLMASARFSDNPLANLAAEYQGNVVNIRAMQYSHIQEDLNTALFANEQMNLLLEDALGFNYLQFVEVRDAVGDLYSDRVIALRDETAEIVQKYDVNSVPDDVAEQFEQAMVAMMFLPGARAQFTAADLSDRTSCDEEIIKRMLEKFSIRFTQRDPADVVLAFLRGDNPLRAASLVSDDNGHYLIAGSPIGTDGLRHIIEEALKTGPKWKTYDKVRCAVSESLALKMVANLLRTEPRFEGLKYYAPKDEIDPSSLGSECANLTEIADETECDGFFVVDDVALCIEVKGRSVAEQARRGDVRRLARELSSIVGSAAHQARRLETLVETNGGIWTAERAWLDLRFLREVRSIAVCLDDFGPLGIAMNDLRRAEILKDDKLPWITSLHDLSVLAEVLVRPAEFLLYVRRRSDLGVARLYRATDELDLFMLFMSGQLYVEPDPEQVSRDHPMVPRPTKAARRRFRQSQKLTRVGTHTDPLDAWMYWKEGSNPDEAPKPEFIANPFVLSLVDELTRLRDNGWLRTTTDLLAISGDSQRQLEQAIKSVIRSTQIDHRPHRVMQAFAGVWGLPMIVAGSCPLGTLADQALMIHEQYTIAKKHQLQSDRATCILIDETGHICDVRYDNRPPGHDPDLDNLAQKLGQRPPRK</sequence>
<reference evidence="2 3" key="1">
    <citation type="submission" date="2018-06" db="EMBL/GenBank/DDBJ databases">
        <authorList>
            <consortium name="Pathogen Informatics"/>
            <person name="Doyle S."/>
        </authorList>
    </citation>
    <scope>NUCLEOTIDE SEQUENCE [LARGE SCALE GENOMIC DNA]</scope>
    <source>
        <strain evidence="2 3">NCTC13184</strain>
    </source>
</reference>
<dbReference type="Proteomes" id="UP000255082">
    <property type="component" value="Unassembled WGS sequence"/>
</dbReference>
<evidence type="ECO:0000313" key="2">
    <source>
        <dbReference type="EMBL" id="SUA48693.1"/>
    </source>
</evidence>
<proteinExistence type="predicted"/>
<accession>A0A378X812</accession>
<name>A0A378X812_9NOCA</name>
<protein>
    <submittedName>
        <fullName evidence="2">Uncharacterized protein</fullName>
    </submittedName>
</protein>
<evidence type="ECO:0000313" key="3">
    <source>
        <dbReference type="Proteomes" id="UP000255082"/>
    </source>
</evidence>
<evidence type="ECO:0000256" key="1">
    <source>
        <dbReference type="SAM" id="MobiDB-lite"/>
    </source>
</evidence>
<dbReference type="OrthoDB" id="5177790at2"/>
<gene>
    <name evidence="2" type="ORF">NCTC13184_07248</name>
</gene>
<dbReference type="RefSeq" id="WP_128145646.1">
    <property type="nucleotide sequence ID" value="NZ_JAJFOE010000002.1"/>
</dbReference>